<dbReference type="SUPFAM" id="SSF89550">
    <property type="entry name" value="PHP domain-like"/>
    <property type="match status" value="1"/>
</dbReference>
<keyword evidence="1" id="KW-1133">Transmembrane helix</keyword>
<feature type="transmembrane region" description="Helical" evidence="1">
    <location>
        <begin position="12"/>
        <end position="32"/>
    </location>
</feature>
<keyword evidence="1" id="KW-0812">Transmembrane</keyword>
<feature type="transmembrane region" description="Helical" evidence="1">
    <location>
        <begin position="407"/>
        <end position="424"/>
    </location>
</feature>
<evidence type="ECO:0008006" key="4">
    <source>
        <dbReference type="Google" id="ProtNLM"/>
    </source>
</evidence>
<dbReference type="HOGENOM" id="CLU_513684_0_0_0"/>
<reference evidence="2 3" key="1">
    <citation type="submission" date="2006-09" db="EMBL/GenBank/DDBJ databases">
        <authorList>
            <person name="Emerson D."/>
            <person name="Ferriera S."/>
            <person name="Johnson J."/>
            <person name="Kravitz S."/>
            <person name="Halpern A."/>
            <person name="Remington K."/>
            <person name="Beeson K."/>
            <person name="Tran B."/>
            <person name="Rogers Y.-H."/>
            <person name="Friedman R."/>
            <person name="Venter J.C."/>
        </authorList>
    </citation>
    <scope>NUCLEOTIDE SEQUENCE [LARGE SCALE GENOMIC DNA]</scope>
    <source>
        <strain evidence="2 3">PV-1</strain>
    </source>
</reference>
<accession>Q0EXM4</accession>
<proteinExistence type="predicted"/>
<dbReference type="Gene3D" id="3.20.20.140">
    <property type="entry name" value="Metal-dependent hydrolases"/>
    <property type="match status" value="1"/>
</dbReference>
<protein>
    <recommendedName>
        <fullName evidence="4">Polymerase/histidinol phosphatase N-terminal domain-containing protein</fullName>
    </recommendedName>
</protein>
<dbReference type="OrthoDB" id="9804333at2"/>
<gene>
    <name evidence="2" type="ORF">SPV1_03263</name>
</gene>
<dbReference type="InParanoid" id="Q0EXM4"/>
<feature type="transmembrane region" description="Helical" evidence="1">
    <location>
        <begin position="504"/>
        <end position="521"/>
    </location>
</feature>
<dbReference type="STRING" id="314344.AL013_12385"/>
<keyword evidence="1" id="KW-0472">Membrane</keyword>
<sequence>MNRVRHFSVNRPSIVALYAWIMLITAISLLFGEETLAPVDSRTNLPIGGVHLSFPVWGSIMEPFTALFHIMGAVPAYKPGIGSILAWIMVVVLILSISTARKNGSTLFSTVFQTFRNAGLALLLLALYLAVGLTIHFPNWALEKDGSELVVADIHSHSLLSHDGMISANKNLLLHEQRGYDVVAMTDHVNSQGPFDAGRVKGEGGIPAVLSGIEVPVYYGAHFYLLGLGMSKGAPLPNGLSWREGTESPTPPARLPPYLWDVKQFIATIHHYHGVVITVAHNLDASEVFKLADQGVDGFEYINSGHAPLSGTVRKAMLTVQRTKGIPLLASNDWHGWSGNLNAWTLVAPANTQALMPGDIVLEALRHHDSAHIIPAVSFPVHPMSWFEVITAPFSATFLYAKTLSFWQLLFWWVWAGIFTLLVRSWPFRRISPARFVMHLFILTAGVLELCDGAAMLLTSYSSSLAPALNLKISCIGIGIGLLLITFESRLFYAHFKQVQTARLLKLISPIMLFLSLTGLFRPKGQRGVV</sequence>
<dbReference type="Proteomes" id="UP000005297">
    <property type="component" value="Unassembled WGS sequence"/>
</dbReference>
<feature type="transmembrane region" description="Helical" evidence="1">
    <location>
        <begin position="471"/>
        <end position="492"/>
    </location>
</feature>
<organism evidence="2 3">
    <name type="scientific">Mariprofundus ferrooxydans PV-1</name>
    <dbReference type="NCBI Taxonomy" id="314345"/>
    <lineage>
        <taxon>Bacteria</taxon>
        <taxon>Pseudomonadati</taxon>
        <taxon>Pseudomonadota</taxon>
        <taxon>Candidatius Mariprofundia</taxon>
        <taxon>Mariprofundales</taxon>
        <taxon>Mariprofundaceae</taxon>
        <taxon>Mariprofundus</taxon>
    </lineage>
</organism>
<feature type="transmembrane region" description="Helical" evidence="1">
    <location>
        <begin position="81"/>
        <end position="98"/>
    </location>
</feature>
<dbReference type="EMBL" id="AATS01000013">
    <property type="protein sequence ID" value="EAU54023.1"/>
    <property type="molecule type" value="Genomic_DNA"/>
</dbReference>
<evidence type="ECO:0000313" key="3">
    <source>
        <dbReference type="Proteomes" id="UP000005297"/>
    </source>
</evidence>
<evidence type="ECO:0000313" key="2">
    <source>
        <dbReference type="EMBL" id="EAU54023.1"/>
    </source>
</evidence>
<dbReference type="AlphaFoldDB" id="Q0EXM4"/>
<evidence type="ECO:0000256" key="1">
    <source>
        <dbReference type="SAM" id="Phobius"/>
    </source>
</evidence>
<keyword evidence="3" id="KW-1185">Reference proteome</keyword>
<comment type="caution">
    <text evidence="2">The sequence shown here is derived from an EMBL/GenBank/DDBJ whole genome shotgun (WGS) entry which is preliminary data.</text>
</comment>
<name>Q0EXM4_9PROT</name>
<feature type="transmembrane region" description="Helical" evidence="1">
    <location>
        <begin position="118"/>
        <end position="137"/>
    </location>
</feature>
<feature type="transmembrane region" description="Helical" evidence="1">
    <location>
        <begin position="436"/>
        <end position="459"/>
    </location>
</feature>
<dbReference type="eggNOG" id="ENOG50336NI">
    <property type="taxonomic scope" value="Bacteria"/>
</dbReference>
<dbReference type="InterPro" id="IPR016195">
    <property type="entry name" value="Pol/histidinol_Pase-like"/>
</dbReference>